<dbReference type="GO" id="GO:0001786">
    <property type="term" value="F:phosphatidylserine binding"/>
    <property type="evidence" value="ECO:0007669"/>
    <property type="project" value="TreeGrafter"/>
</dbReference>
<dbReference type="GO" id="GO:0005737">
    <property type="term" value="C:cytoplasm"/>
    <property type="evidence" value="ECO:0007669"/>
    <property type="project" value="TreeGrafter"/>
</dbReference>
<feature type="region of interest" description="Disordered" evidence="3">
    <location>
        <begin position="2161"/>
        <end position="2199"/>
    </location>
</feature>
<accession>A0A4R7I1H4</accession>
<evidence type="ECO:0000256" key="1">
    <source>
        <dbReference type="ARBA" id="ARBA00007831"/>
    </source>
</evidence>
<feature type="region of interest" description="Disordered" evidence="3">
    <location>
        <begin position="1845"/>
        <end position="1957"/>
    </location>
</feature>
<dbReference type="PANTHER" id="PTHR10502">
    <property type="entry name" value="ANNEXIN"/>
    <property type="match status" value="1"/>
</dbReference>
<feature type="region of interest" description="Disordered" evidence="3">
    <location>
        <begin position="366"/>
        <end position="387"/>
    </location>
</feature>
<dbReference type="GO" id="GO:0005509">
    <property type="term" value="F:calcium ion binding"/>
    <property type="evidence" value="ECO:0007669"/>
    <property type="project" value="InterPro"/>
</dbReference>
<dbReference type="PANTHER" id="PTHR10502:SF102">
    <property type="entry name" value="ANNEXIN B11"/>
    <property type="match status" value="1"/>
</dbReference>
<evidence type="ECO:0000313" key="6">
    <source>
        <dbReference type="Proteomes" id="UP000294558"/>
    </source>
</evidence>
<keyword evidence="6" id="KW-1185">Reference proteome</keyword>
<dbReference type="Gene3D" id="1.10.220.10">
    <property type="entry name" value="Annexin"/>
    <property type="match status" value="3"/>
</dbReference>
<feature type="compositionally biased region" description="Basic and acidic residues" evidence="3">
    <location>
        <begin position="8"/>
        <end position="33"/>
    </location>
</feature>
<feature type="compositionally biased region" description="Basic and acidic residues" evidence="3">
    <location>
        <begin position="849"/>
        <end position="868"/>
    </location>
</feature>
<comment type="caution">
    <text evidence="5">The sequence shown here is derived from an EMBL/GenBank/DDBJ whole genome shotgun (WGS) entry which is preliminary data.</text>
</comment>
<feature type="compositionally biased region" description="Pro residues" evidence="3">
    <location>
        <begin position="2170"/>
        <end position="2183"/>
    </location>
</feature>
<dbReference type="EMBL" id="SOAU01000001">
    <property type="protein sequence ID" value="TDT17030.1"/>
    <property type="molecule type" value="Genomic_DNA"/>
</dbReference>
<dbReference type="Proteomes" id="UP000294558">
    <property type="component" value="Unassembled WGS sequence"/>
</dbReference>
<reference evidence="5 6" key="1">
    <citation type="submission" date="2019-03" db="EMBL/GenBank/DDBJ databases">
        <title>Sequencing the genomes of 1000 actinobacteria strains.</title>
        <authorList>
            <person name="Klenk H.-P."/>
        </authorList>
    </citation>
    <scope>NUCLEOTIDE SEQUENCE [LARGE SCALE GENOMIC DNA]</scope>
    <source>
        <strain evidence="5 6">DSM 18936</strain>
    </source>
</reference>
<sequence length="2598" mass="270951">MPPQKNEVSPKPERVTDVRAEEGTVDGEVRPDRTSLMQQVLAWQRSVGNQATAATLDEAAPTGDQPDATGPGVDLAAARDVVEMEPLVIRAGGAGADGGGSSGPDADGGGESGDASGSEAMEADSTASARSDPRAETGEPNTDPDGSGVVEMEPLVIEGRAGSGVGGGGAGAGDVGSGVVEMEPLVIEGGAGRGAGDVGGGVVEMEPLVVEGGAGSGVGDVGGGVVEMEPLVVEGGAGSGVGDVGGGVVEMEPLVVEGGAGSGVGDVGGGVVEMEPLVIEGGAGSGAGDVGGGVVEMEPLVIEGGAGSGAGPGSGVVEMEPLVIEGGAGRGAGDVGGGVVEMEPLVVEGGAGPGGGVVEMEPSVVEGRAGGGAGDAGAGRGAGDGGSGVVEMEPLVIEGGAGRGAGDVGGGVVEMEPLVIEGRSGPAETELTTPGFERRNGPGSASVGGGPAPPTTRGGGGRQSGGGGRSSGGGGGRPSGGGGGGAAPRPAPLGDAGLEQWRSASQASVDGVADGDLSATAEGAGDVSSEGESIDQLRRGEAPEFESELRSQQAPVPEDAPRPTQLDTMAADGAISSIESAAGERLPTQQLSPVGTPPPYAGLNPADYVPNTRREAVADLERQLESPDLTEAERADLTRQLEAARAEVAAIEERAGAPTAAEPPISVSDAGPASLEPLPAGQADLIGDAVARLLGQVDDRAQGVVTGAVAATHGQQVPAMVALGDERKPDVVSEIDRELRGIADAAGVTEEQLTAKVTEQQQAVEAERDAQVDEIRSAGTAASSAVSERGAEETGEAAAARQAVDSENASIRDAVTGEADTADIERTRDDYLGRARTLSAQAKAGVRASMDRRREQLREAGDQVKRDAGTAADRQAAAIRRHWADDEDPNKATVEARPTTSWGRTRASEADAEVTRLTTAAQTEADRITETIDERAEQARETIRDWAAGQEGRERSFWERLVDSFQDWWADAEADNEAWERQRNAETRDRMVADLDSLTALTEARATGSREAFNEEWARLDADQQQLAQQFFQGGMSSIGFVAETTMRRIASRRTPELATAFETEAIASFGGLELAQLAQATNSGFNPDVLANQIRGAISGMGTDEATVFQALGGATTAVERASLDKRYQELFGDTLEDDVRGDLSDRELERAEALMSGEAARADAAAIAEAIEGLGTDEAAVVAALRGKTPAQIAAIQAEYERLTGESLGAAVRDDFSEAELDQTEALISGDADAADAAELEVAMAGMGTDEEGMRSVFTRIRAEEERRAREEGLTPAELQQRIRERNERVVSRFEDMGYGDFRTRMMAELADVDESAVADMEDRDSPLLRNGDIGLMDAMVGGDESAIDAARLDRERRSTYASDDETEAVVRNQRTRAERDVALDMRAERDRLELMRRSGDLSNDAYQEALADFQRRDSNREEAIRERAGANMEALGEAYQSATGGVETLDEYVDRYTSGVSHDEIEALVANGGRLSDEDEIFFAVEGIGSTDEARIREVLSNKTPEEIQRIREAYERRHGAGSFDDDILGDLDGRDDLDIGHMLRYGDPSTFSRRLAAASTPAERERILGEMRTMLRERQEFEQTGLVGGLFAAGLDPMNSASQLEAAIANGEAYAEALNAQEDAEPGAPVDPALAAARSRFETTFGGARESQEQVRKQIDAYSDAAVQVGAAVAGIAVTIATAGTAGPAVAALYGALASAAMGMAIESTMRGAAYGYEDMGVDVAVGAVDAVVSVATAGVGGALLDGVEAAIRQQVVRQVAAEGAEEVAESVMRNLVREAIAEAIEGGIGAMPSAAVETMLNDDVWRSGDPWGQILDATGQAGAMGAAMGAGMSGGMGAFNAARGAPTPRADAPSSAGDTPTAHGGAPDAPASGAPTGDGVRPADVDGPVAPDTPPPYDTDFTPPPDADPEIAAARAARGEEPSNAPAARSPSRPDGAPTPARTEGGPDAVYDVDADPHVGEDGIIDLDDPRNRHLIADQMASQAPGELAKDPVASRELFEGFVDQTPDMEIGLVRNNETGEYIVVQGSPGSVDTRHGQGRIWEELMSPDSALRGRWELIVHSHPVDASGTTPPYARVPSGGAGDMWISVHQAQLTGQSVTQEIRITTDAGADVTRYGFDPNHEKPYFIDFPGPDGTRQPHRFATIEDYHDWYRGEFGGDLRPIPSGFPGPRRTPPPTTGQPDQTPGGHVDDTPTEEIDLSELDTTQEIDTSDLDTTQEIDLSELETTQVREAPTGRSHTEQAAIDDFDDAPTQVREALSADSETTQVMERPDFDSETTQVMERPDFDSETTQVMERPDFDSEITQVMERPDFDSETTQVREAPEFDPEATQEIDVTDLETTQEIDISELDFDDAPTVVTGPPVASAPPAPSSPPRPRAAVDQVLQRHGVTRREVGRTGLTPEQFAELPPATQAEVVAQIRDAGDPGVEIIDPTSVTELDLPEYQLAVEEASDSFARLSNIEQGKNVAGTTHGDQALSGYHDPEAVERVRVAGTEAGHETTPHTFDREFEGQYESSHSERKIAENTGRSSLASSKDLCPLCQRWFAARAESLGEPFFVADPTGVRVFMPDGRVVTVPHPSGADTSLAGSMRRGR</sequence>
<dbReference type="InterPro" id="IPR037104">
    <property type="entry name" value="Annexin_sf"/>
</dbReference>
<feature type="region of interest" description="Disordered" evidence="3">
    <location>
        <begin position="887"/>
        <end position="914"/>
    </location>
</feature>
<feature type="compositionally biased region" description="Gly residues" evidence="3">
    <location>
        <begin position="368"/>
        <end position="387"/>
    </location>
</feature>
<name>A0A4R7I1H4_9ACTN</name>
<dbReference type="SUPFAM" id="SSF47874">
    <property type="entry name" value="Annexin"/>
    <property type="match status" value="2"/>
</dbReference>
<feature type="compositionally biased region" description="Basic and acidic residues" evidence="3">
    <location>
        <begin position="765"/>
        <end position="776"/>
    </location>
</feature>
<feature type="region of interest" description="Disordered" evidence="3">
    <location>
        <begin position="842"/>
        <end position="871"/>
    </location>
</feature>
<feature type="domain" description="Single-strand DNA deaminase toxin A-like C-terminal" evidence="4">
    <location>
        <begin position="2483"/>
        <end position="2526"/>
    </location>
</feature>
<keyword evidence="2" id="KW-0677">Repeat</keyword>
<protein>
    <submittedName>
        <fullName evidence="5">Annexin</fullName>
    </submittedName>
</protein>
<dbReference type="PROSITE" id="PS51897">
    <property type="entry name" value="ANNEXIN_2"/>
    <property type="match status" value="2"/>
</dbReference>
<dbReference type="InterPro" id="IPR057517">
    <property type="entry name" value="SsdA-like_C"/>
</dbReference>
<dbReference type="GO" id="GO:0005886">
    <property type="term" value="C:plasma membrane"/>
    <property type="evidence" value="ECO:0007669"/>
    <property type="project" value="TreeGrafter"/>
</dbReference>
<proteinExistence type="inferred from homology"/>
<feature type="compositionally biased region" description="Low complexity" evidence="3">
    <location>
        <begin position="1867"/>
        <end position="1895"/>
    </location>
</feature>
<dbReference type="InterPro" id="IPR018502">
    <property type="entry name" value="Annexin_repeat"/>
</dbReference>
<feature type="region of interest" description="Disordered" evidence="3">
    <location>
        <begin position="52"/>
        <end position="149"/>
    </location>
</feature>
<comment type="similarity">
    <text evidence="1">Belongs to the annexin family.</text>
</comment>
<evidence type="ECO:0000313" key="5">
    <source>
        <dbReference type="EMBL" id="TDT17030.1"/>
    </source>
</evidence>
<organism evidence="5 6">
    <name type="scientific">Ilumatobacter fluminis</name>
    <dbReference type="NCBI Taxonomy" id="467091"/>
    <lineage>
        <taxon>Bacteria</taxon>
        <taxon>Bacillati</taxon>
        <taxon>Actinomycetota</taxon>
        <taxon>Acidimicrobiia</taxon>
        <taxon>Acidimicrobiales</taxon>
        <taxon>Ilumatobacteraceae</taxon>
        <taxon>Ilumatobacter</taxon>
    </lineage>
</organism>
<evidence type="ECO:0000256" key="2">
    <source>
        <dbReference type="ARBA" id="ARBA00022737"/>
    </source>
</evidence>
<gene>
    <name evidence="5" type="ORF">BDK89_2631</name>
</gene>
<feature type="region of interest" description="Disordered" evidence="3">
    <location>
        <begin position="759"/>
        <end position="805"/>
    </location>
</feature>
<dbReference type="Pfam" id="PF00191">
    <property type="entry name" value="Annexin"/>
    <property type="match status" value="1"/>
</dbReference>
<dbReference type="GO" id="GO:0012506">
    <property type="term" value="C:vesicle membrane"/>
    <property type="evidence" value="ECO:0007669"/>
    <property type="project" value="TreeGrafter"/>
</dbReference>
<dbReference type="GO" id="GO:0005544">
    <property type="term" value="F:calcium-dependent phospholipid binding"/>
    <property type="evidence" value="ECO:0007669"/>
    <property type="project" value="InterPro"/>
</dbReference>
<feature type="region of interest" description="Disordered" evidence="3">
    <location>
        <begin position="1"/>
        <end position="33"/>
    </location>
</feature>
<feature type="compositionally biased region" description="Gly residues" evidence="3">
    <location>
        <begin position="457"/>
        <end position="486"/>
    </location>
</feature>
<evidence type="ECO:0000256" key="3">
    <source>
        <dbReference type="SAM" id="MobiDB-lite"/>
    </source>
</evidence>
<feature type="region of interest" description="Disordered" evidence="3">
    <location>
        <begin position="653"/>
        <end position="679"/>
    </location>
</feature>
<feature type="compositionally biased region" description="Gly residues" evidence="3">
    <location>
        <begin position="92"/>
        <end position="112"/>
    </location>
</feature>
<feature type="region of interest" description="Disordered" evidence="3">
    <location>
        <begin position="419"/>
        <end position="496"/>
    </location>
</feature>
<feature type="compositionally biased region" description="Pro residues" evidence="3">
    <location>
        <begin position="1896"/>
        <end position="1911"/>
    </location>
</feature>
<dbReference type="Pfam" id="PF24120">
    <property type="entry name" value="SsdA_C"/>
    <property type="match status" value="1"/>
</dbReference>
<evidence type="ECO:0000259" key="4">
    <source>
        <dbReference type="Pfam" id="PF24120"/>
    </source>
</evidence>
<feature type="region of interest" description="Disordered" evidence="3">
    <location>
        <begin position="516"/>
        <end position="608"/>
    </location>
</feature>